<keyword evidence="1" id="KW-0472">Membrane</keyword>
<evidence type="ECO:0000313" key="2">
    <source>
        <dbReference type="EMBL" id="NWF48182.1"/>
    </source>
</evidence>
<dbReference type="EC" id="3.4.23.-" evidence="2"/>
<dbReference type="InterPro" id="IPR021109">
    <property type="entry name" value="Peptidase_aspartic_dom_sf"/>
</dbReference>
<accession>A0A7Y8H211</accession>
<organism evidence="2 3">
    <name type="scientific">Hydrogenophaga aromaticivorans</name>
    <dbReference type="NCBI Taxonomy" id="2610898"/>
    <lineage>
        <taxon>Bacteria</taxon>
        <taxon>Pseudomonadati</taxon>
        <taxon>Pseudomonadota</taxon>
        <taxon>Betaproteobacteria</taxon>
        <taxon>Burkholderiales</taxon>
        <taxon>Comamonadaceae</taxon>
        <taxon>Hydrogenophaga</taxon>
    </lineage>
</organism>
<dbReference type="InterPro" id="IPR034122">
    <property type="entry name" value="Retropepsin-like_bacterial"/>
</dbReference>
<dbReference type="InterPro" id="IPR001969">
    <property type="entry name" value="Aspartic_peptidase_AS"/>
</dbReference>
<keyword evidence="2" id="KW-0378">Hydrolase</keyword>
<reference evidence="2 3" key="1">
    <citation type="submission" date="2019-09" db="EMBL/GenBank/DDBJ databases">
        <title>Hydrogenophaga aromatica sp. nov., isolated from a para-xylene-degrading enrichment culture.</title>
        <authorList>
            <person name="Tancsics A."/>
            <person name="Banerjee S."/>
        </authorList>
    </citation>
    <scope>NUCLEOTIDE SEQUENCE [LARGE SCALE GENOMIC DNA]</scope>
    <source>
        <strain evidence="2 3">D2P1</strain>
    </source>
</reference>
<dbReference type="RefSeq" id="WP_177138591.1">
    <property type="nucleotide sequence ID" value="NZ_VYGV01000025.1"/>
</dbReference>
<dbReference type="EMBL" id="VYGV01000025">
    <property type="protein sequence ID" value="NWF48182.1"/>
    <property type="molecule type" value="Genomic_DNA"/>
</dbReference>
<evidence type="ECO:0000256" key="1">
    <source>
        <dbReference type="SAM" id="Phobius"/>
    </source>
</evidence>
<sequence>MSEPDTSVARTTRRGALGITLFWLALMGVFYLGFDQLERRQQASYVAHEGGDGELVIPRGPDGHFRVAGRVNGQPVEFLIDTGASSVTVSEAFARTAGLEGGQSVTFQTANGPLPGRLLRNVPVQVAHLGLAGTTVAVGLVGEDGGQALLGQAFLSRFDIQILRGEMRLLPR</sequence>
<evidence type="ECO:0000313" key="3">
    <source>
        <dbReference type="Proteomes" id="UP000545507"/>
    </source>
</evidence>
<keyword evidence="3" id="KW-1185">Reference proteome</keyword>
<dbReference type="Pfam" id="PF13975">
    <property type="entry name" value="gag-asp_proteas"/>
    <property type="match status" value="1"/>
</dbReference>
<dbReference type="CDD" id="cd05483">
    <property type="entry name" value="retropepsin_like_bacteria"/>
    <property type="match status" value="1"/>
</dbReference>
<dbReference type="SUPFAM" id="SSF50630">
    <property type="entry name" value="Acid proteases"/>
    <property type="match status" value="1"/>
</dbReference>
<dbReference type="PROSITE" id="PS00141">
    <property type="entry name" value="ASP_PROTEASE"/>
    <property type="match status" value="1"/>
</dbReference>
<proteinExistence type="predicted"/>
<name>A0A7Y8H211_9BURK</name>
<dbReference type="InterPro" id="IPR011969">
    <property type="entry name" value="Clan_AA_Asp_peptidase_C"/>
</dbReference>
<keyword evidence="1" id="KW-1133">Transmembrane helix</keyword>
<dbReference type="Gene3D" id="2.40.70.10">
    <property type="entry name" value="Acid Proteases"/>
    <property type="match status" value="1"/>
</dbReference>
<keyword evidence="2" id="KW-0645">Protease</keyword>
<dbReference type="GO" id="GO:0006508">
    <property type="term" value="P:proteolysis"/>
    <property type="evidence" value="ECO:0007669"/>
    <property type="project" value="UniProtKB-KW"/>
</dbReference>
<protein>
    <submittedName>
        <fullName evidence="2">TIGR02281 family clan AA aspartic protease</fullName>
        <ecNumber evidence="2">3.4.23.-</ecNumber>
    </submittedName>
</protein>
<gene>
    <name evidence="2" type="ORF">F3K02_23425</name>
</gene>
<dbReference type="AlphaFoldDB" id="A0A7Y8H211"/>
<dbReference type="GO" id="GO:0004190">
    <property type="term" value="F:aspartic-type endopeptidase activity"/>
    <property type="evidence" value="ECO:0007669"/>
    <property type="project" value="InterPro"/>
</dbReference>
<feature type="transmembrane region" description="Helical" evidence="1">
    <location>
        <begin position="15"/>
        <end position="34"/>
    </location>
</feature>
<dbReference type="Proteomes" id="UP000545507">
    <property type="component" value="Unassembled WGS sequence"/>
</dbReference>
<comment type="caution">
    <text evidence="2">The sequence shown here is derived from an EMBL/GenBank/DDBJ whole genome shotgun (WGS) entry which is preliminary data.</text>
</comment>
<keyword evidence="1" id="KW-0812">Transmembrane</keyword>
<dbReference type="NCBIfam" id="TIGR02281">
    <property type="entry name" value="clan_AA_DTGA"/>
    <property type="match status" value="1"/>
</dbReference>